<keyword evidence="1" id="KW-0732">Signal</keyword>
<protein>
    <submittedName>
        <fullName evidence="2">Probable lipoprotein LpqN</fullName>
    </submittedName>
</protein>
<evidence type="ECO:0000313" key="3">
    <source>
        <dbReference type="Proteomes" id="UP000057820"/>
    </source>
</evidence>
<dbReference type="KEGG" id="nfr:ERS450000_01281"/>
<dbReference type="AlphaFoldDB" id="A0A0H5NZ06"/>
<reference evidence="3" key="1">
    <citation type="submission" date="2015-03" db="EMBL/GenBank/DDBJ databases">
        <authorList>
            <consortium name="Pathogen Informatics"/>
        </authorList>
    </citation>
    <scope>NUCLEOTIDE SEQUENCE [LARGE SCALE GENOMIC DNA]</scope>
    <source>
        <strain evidence="3">NCTC11134</strain>
    </source>
</reference>
<accession>A0A0H5NZ06</accession>
<evidence type="ECO:0000256" key="1">
    <source>
        <dbReference type="ARBA" id="ARBA00022729"/>
    </source>
</evidence>
<sequence>MILTPVGPTPENCPISVWKRDPVSESIAEYLYNRSVRCVPVHPDTIGAPQVWVDLPAAWVPIGREVAPGAYLAWAHAPTGIDNAEWVDNIVIMVGRLTARVDTWELMDRAFVDSRRLPSWTETSHGYDDCCGYRSAVITGSYVGGDRQVHATTRYLLVRGDEFDFLVQYTVTVESHSPQHHLIDTPPPLKIDPPLHITTAL</sequence>
<gene>
    <name evidence="2" type="ORF">ERS450000_01281</name>
</gene>
<name>A0A0H5NZ06_NOCFR</name>
<dbReference type="Pfam" id="PF10738">
    <property type="entry name" value="Lpp-LpqN"/>
    <property type="match status" value="1"/>
</dbReference>
<dbReference type="InterPro" id="IPR019674">
    <property type="entry name" value="Lipoprotein_LpqN/LpqT-like"/>
</dbReference>
<dbReference type="Gene3D" id="3.40.1000.10">
    <property type="entry name" value="Mog1/PsbP, alpha/beta/alpha sandwich"/>
    <property type="match status" value="1"/>
</dbReference>
<organism evidence="2 3">
    <name type="scientific">Nocardia farcinica</name>
    <dbReference type="NCBI Taxonomy" id="37329"/>
    <lineage>
        <taxon>Bacteria</taxon>
        <taxon>Bacillati</taxon>
        <taxon>Actinomycetota</taxon>
        <taxon>Actinomycetes</taxon>
        <taxon>Mycobacteriales</taxon>
        <taxon>Nocardiaceae</taxon>
        <taxon>Nocardia</taxon>
    </lineage>
</organism>
<dbReference type="Proteomes" id="UP000057820">
    <property type="component" value="Chromosome 1"/>
</dbReference>
<dbReference type="EMBL" id="LN868938">
    <property type="protein sequence ID" value="CRY75341.1"/>
    <property type="molecule type" value="Genomic_DNA"/>
</dbReference>
<keyword evidence="2" id="KW-0449">Lipoprotein</keyword>
<proteinExistence type="predicted"/>
<evidence type="ECO:0000313" key="2">
    <source>
        <dbReference type="EMBL" id="CRY75341.1"/>
    </source>
</evidence>